<keyword evidence="3" id="KW-1185">Reference proteome</keyword>
<comment type="caution">
    <text evidence="2">The sequence shown here is derived from an EMBL/GenBank/DDBJ whole genome shotgun (WGS) entry which is preliminary data.</text>
</comment>
<organism evidence="2 3">
    <name type="scientific">Tieghemiomyces parasiticus</name>
    <dbReference type="NCBI Taxonomy" id="78921"/>
    <lineage>
        <taxon>Eukaryota</taxon>
        <taxon>Fungi</taxon>
        <taxon>Fungi incertae sedis</taxon>
        <taxon>Zoopagomycota</taxon>
        <taxon>Kickxellomycotina</taxon>
        <taxon>Dimargaritomycetes</taxon>
        <taxon>Dimargaritales</taxon>
        <taxon>Dimargaritaceae</taxon>
        <taxon>Tieghemiomyces</taxon>
    </lineage>
</organism>
<evidence type="ECO:0000256" key="1">
    <source>
        <dbReference type="SAM" id="MobiDB-lite"/>
    </source>
</evidence>
<sequence>MAFTMNTPTYPTTPLAKGALPSFDEELSLAHLTHKSSPTSWREVGSSIDQMDSLYGASFGHWLKSEDNVAITSNYLSRIANEYPIDRIANAFKWLFSGWTMSSISQVLRVVTQDWADMAMREAGAEVDQAAVIETTETRRALLIREVTNDWSPAQIAQLLTSLVAFWPTHHHREVLVRGLTKTWDFSRLSELFTHLPASLSLDHHVKLVLLQGTAKGRRALPVTSAPTASLRATRKRSCSELPDVDEAVETKRPRTFAAAPVRTRAPRHSLAPSPPIASAAATTVHTRAASTTTSPVPTASECPRSGSPAPTGRSTPVPRPVMDCADLPCSGPTPDPFACQRPMGHPVDNCGGILRAPTTDTMSVTQA</sequence>
<reference evidence="2" key="1">
    <citation type="submission" date="2022-07" db="EMBL/GenBank/DDBJ databases">
        <title>Phylogenomic reconstructions and comparative analyses of Kickxellomycotina fungi.</title>
        <authorList>
            <person name="Reynolds N.K."/>
            <person name="Stajich J.E."/>
            <person name="Barry K."/>
            <person name="Grigoriev I.V."/>
            <person name="Crous P."/>
            <person name="Smith M.E."/>
        </authorList>
    </citation>
    <scope>NUCLEOTIDE SEQUENCE</scope>
    <source>
        <strain evidence="2">RSA 861</strain>
    </source>
</reference>
<proteinExistence type="predicted"/>
<feature type="region of interest" description="Disordered" evidence="1">
    <location>
        <begin position="286"/>
        <end position="320"/>
    </location>
</feature>
<evidence type="ECO:0000313" key="3">
    <source>
        <dbReference type="Proteomes" id="UP001150569"/>
    </source>
</evidence>
<dbReference type="AlphaFoldDB" id="A0A9W8AJU9"/>
<accession>A0A9W8AJU9</accession>
<name>A0A9W8AJU9_9FUNG</name>
<dbReference type="Proteomes" id="UP001150569">
    <property type="component" value="Unassembled WGS sequence"/>
</dbReference>
<protein>
    <submittedName>
        <fullName evidence="2">Uncharacterized protein</fullName>
    </submittedName>
</protein>
<dbReference type="OrthoDB" id="2158148at2759"/>
<evidence type="ECO:0000313" key="2">
    <source>
        <dbReference type="EMBL" id="KAJ1928576.1"/>
    </source>
</evidence>
<gene>
    <name evidence="2" type="ORF">IWQ60_001909</name>
</gene>
<dbReference type="EMBL" id="JANBPT010000067">
    <property type="protein sequence ID" value="KAJ1928576.1"/>
    <property type="molecule type" value="Genomic_DNA"/>
</dbReference>
<feature type="compositionally biased region" description="Low complexity" evidence="1">
    <location>
        <begin position="286"/>
        <end position="301"/>
    </location>
</feature>